<keyword evidence="3 8" id="KW-0813">Transport</keyword>
<dbReference type="InterPro" id="IPR003784">
    <property type="entry name" value="BioY"/>
</dbReference>
<evidence type="ECO:0000256" key="2">
    <source>
        <dbReference type="ARBA" id="ARBA00010692"/>
    </source>
</evidence>
<evidence type="ECO:0000256" key="6">
    <source>
        <dbReference type="ARBA" id="ARBA00022989"/>
    </source>
</evidence>
<organism evidence="10 11">
    <name type="scientific">Pediococcus pentosaceus</name>
    <dbReference type="NCBI Taxonomy" id="1255"/>
    <lineage>
        <taxon>Bacteria</taxon>
        <taxon>Bacillati</taxon>
        <taxon>Bacillota</taxon>
        <taxon>Bacilli</taxon>
        <taxon>Lactobacillales</taxon>
        <taxon>Lactobacillaceae</taxon>
        <taxon>Pediococcus</taxon>
    </lineage>
</organism>
<comment type="similarity">
    <text evidence="2 8">Belongs to the BioY family.</text>
</comment>
<dbReference type="GO" id="GO:0015225">
    <property type="term" value="F:biotin transmembrane transporter activity"/>
    <property type="evidence" value="ECO:0007669"/>
    <property type="project" value="UniProtKB-UniRule"/>
</dbReference>
<evidence type="ECO:0000256" key="5">
    <source>
        <dbReference type="ARBA" id="ARBA00022692"/>
    </source>
</evidence>
<keyword evidence="7 8" id="KW-0472">Membrane</keyword>
<keyword evidence="5 9" id="KW-0812">Transmembrane</keyword>
<dbReference type="Pfam" id="PF02632">
    <property type="entry name" value="BioY"/>
    <property type="match status" value="1"/>
</dbReference>
<feature type="transmembrane region" description="Helical" evidence="9">
    <location>
        <begin position="120"/>
        <end position="145"/>
    </location>
</feature>
<dbReference type="EMBL" id="CP021474">
    <property type="protein sequence ID" value="ARW18995.1"/>
    <property type="molecule type" value="Genomic_DNA"/>
</dbReference>
<dbReference type="PANTHER" id="PTHR34295">
    <property type="entry name" value="BIOTIN TRANSPORTER BIOY"/>
    <property type="match status" value="1"/>
</dbReference>
<feature type="transmembrane region" description="Helical" evidence="9">
    <location>
        <begin position="58"/>
        <end position="78"/>
    </location>
</feature>
<name>A0A1Y0VLF3_PEDPE</name>
<dbReference type="PANTHER" id="PTHR34295:SF4">
    <property type="entry name" value="BIOTIN TRANSPORTER BIOY-RELATED"/>
    <property type="match status" value="1"/>
</dbReference>
<feature type="transmembrane region" description="Helical" evidence="9">
    <location>
        <begin position="151"/>
        <end position="176"/>
    </location>
</feature>
<protein>
    <recommendedName>
        <fullName evidence="8">Biotin transporter</fullName>
    </recommendedName>
</protein>
<feature type="transmembrane region" description="Helical" evidence="9">
    <location>
        <begin position="84"/>
        <end position="108"/>
    </location>
</feature>
<reference evidence="10 11" key="1">
    <citation type="submission" date="2017-05" db="EMBL/GenBank/DDBJ databases">
        <title>Genome sequence of Pediococcus pentosaceus strain SRCM100892.</title>
        <authorList>
            <person name="Cho S.H."/>
        </authorList>
    </citation>
    <scope>NUCLEOTIDE SEQUENCE [LARGE SCALE GENOMIC DNA]</scope>
    <source>
        <strain evidence="10 11">SRCM100892</strain>
    </source>
</reference>
<comment type="subcellular location">
    <subcellularLocation>
        <location evidence="1 8">Cell membrane</location>
        <topology evidence="1 8">Multi-pass membrane protein</topology>
    </subcellularLocation>
</comment>
<dbReference type="Proteomes" id="UP000196118">
    <property type="component" value="Chromosome"/>
</dbReference>
<evidence type="ECO:0000313" key="10">
    <source>
        <dbReference type="EMBL" id="ARW18995.1"/>
    </source>
</evidence>
<evidence type="ECO:0000256" key="8">
    <source>
        <dbReference type="PIRNR" id="PIRNR016661"/>
    </source>
</evidence>
<evidence type="ECO:0000256" key="7">
    <source>
        <dbReference type="ARBA" id="ARBA00023136"/>
    </source>
</evidence>
<gene>
    <name evidence="10" type="ORF">S100892_00390</name>
</gene>
<evidence type="ECO:0000256" key="3">
    <source>
        <dbReference type="ARBA" id="ARBA00022448"/>
    </source>
</evidence>
<dbReference type="Gene3D" id="1.10.1760.20">
    <property type="match status" value="1"/>
</dbReference>
<proteinExistence type="inferred from homology"/>
<dbReference type="PIRSF" id="PIRSF016661">
    <property type="entry name" value="BioY"/>
    <property type="match status" value="1"/>
</dbReference>
<dbReference type="AlphaFoldDB" id="A0A1Y0VLF3"/>
<keyword evidence="4 8" id="KW-1003">Cell membrane</keyword>
<accession>A0A1Y0VLF3</accession>
<dbReference type="GO" id="GO:0005886">
    <property type="term" value="C:plasma membrane"/>
    <property type="evidence" value="ECO:0007669"/>
    <property type="project" value="UniProtKB-SubCell"/>
</dbReference>
<evidence type="ECO:0000256" key="9">
    <source>
        <dbReference type="SAM" id="Phobius"/>
    </source>
</evidence>
<evidence type="ECO:0000256" key="4">
    <source>
        <dbReference type="ARBA" id="ARBA00022475"/>
    </source>
</evidence>
<sequence length="186" mass="19759">MERSNQSAVKMMTLAAMITALTIVMGLMPRIPLLLIPVPIVLQNMGVMMAGDMLGTRYGTLSVGIFLLLVSLGLPILSGGSGGAVVFLGATGGYLVAWLFAPLVINLIKNALKGKIKNQLILSLLSVWLGGAVFIDVFGAFWLAIQAPMPLSTAMFSTLLFIPGDTIKAILVIIIANRLEKIVHLN</sequence>
<evidence type="ECO:0000256" key="1">
    <source>
        <dbReference type="ARBA" id="ARBA00004651"/>
    </source>
</evidence>
<evidence type="ECO:0000313" key="11">
    <source>
        <dbReference type="Proteomes" id="UP000196118"/>
    </source>
</evidence>
<keyword evidence="6 9" id="KW-1133">Transmembrane helix</keyword>